<dbReference type="HOGENOM" id="CLU_1785895_0_0_9"/>
<keyword evidence="2" id="KW-1185">Reference proteome</keyword>
<dbReference type="EMBL" id="CP003179">
    <property type="protein sequence ID" value="AEW05958.1"/>
    <property type="molecule type" value="Genomic_DNA"/>
</dbReference>
<dbReference type="Proteomes" id="UP000005439">
    <property type="component" value="Chromosome"/>
</dbReference>
<dbReference type="AlphaFoldDB" id="G8TW31"/>
<dbReference type="PATRIC" id="fig|679936.5.peg.2585"/>
<evidence type="ECO:0000313" key="1">
    <source>
        <dbReference type="EMBL" id="AEW05958.1"/>
    </source>
</evidence>
<reference evidence="2" key="1">
    <citation type="submission" date="2011-12" db="EMBL/GenBank/DDBJ databases">
        <title>The complete genome of chromosome of Sulfobacillus acidophilus DSM 10332.</title>
        <authorList>
            <person name="Lucas S."/>
            <person name="Han J."/>
            <person name="Lapidus A."/>
            <person name="Bruce D."/>
            <person name="Goodwin L."/>
            <person name="Pitluck S."/>
            <person name="Peters L."/>
            <person name="Kyrpides N."/>
            <person name="Mavromatis K."/>
            <person name="Ivanova N."/>
            <person name="Mikhailova N."/>
            <person name="Chertkov O."/>
            <person name="Saunders E."/>
            <person name="Detter J.C."/>
            <person name="Tapia R."/>
            <person name="Han C."/>
            <person name="Land M."/>
            <person name="Hauser L."/>
            <person name="Markowitz V."/>
            <person name="Cheng J.-F."/>
            <person name="Hugenholtz P."/>
            <person name="Woyke T."/>
            <person name="Wu D."/>
            <person name="Pukall R."/>
            <person name="Gehrich-Schroeter G."/>
            <person name="Schneider S."/>
            <person name="Klenk H.-P."/>
            <person name="Eisen J.A."/>
        </authorList>
    </citation>
    <scope>NUCLEOTIDE SEQUENCE [LARGE SCALE GENOMIC DNA]</scope>
    <source>
        <strain evidence="2">ATCC 700253 / DSM 10332 / NAL</strain>
    </source>
</reference>
<name>G8TW31_SULAD</name>
<sequence>MTLADAIERAAKTLPAFRQEFREDLLLFLESYFSQHVSLVANPSQEVRLKSPDDLLVAFRVDVPPFGVHVSWIWSAQFRRVQAVRMTSTHTVPLPPWCYTINDAVTYLKQRGYIPSPSGGVERPSASYADLMPSTLTMPDESSMA</sequence>
<accession>G8TW31</accession>
<dbReference type="KEGG" id="sap:Sulac_2496"/>
<reference evidence="1 2" key="2">
    <citation type="journal article" date="2012" name="Stand. Genomic Sci.">
        <title>Complete genome sequence of the moderately thermophilic mineral-sulfide-oxidizing firmicute Sulfobacillus acidophilus type strain (NAL(T)).</title>
        <authorList>
            <person name="Anderson I."/>
            <person name="Chertkov O."/>
            <person name="Chen A."/>
            <person name="Saunders E."/>
            <person name="Lapidus A."/>
            <person name="Nolan M."/>
            <person name="Lucas S."/>
            <person name="Hammon N."/>
            <person name="Deshpande S."/>
            <person name="Cheng J.F."/>
            <person name="Han C."/>
            <person name="Tapia R."/>
            <person name="Goodwin L.A."/>
            <person name="Pitluck S."/>
            <person name="Liolios K."/>
            <person name="Pagani I."/>
            <person name="Ivanova N."/>
            <person name="Mikhailova N."/>
            <person name="Pati A."/>
            <person name="Palaniappan K."/>
            <person name="Land M."/>
            <person name="Pan C."/>
            <person name="Rohde M."/>
            <person name="Pukall R."/>
            <person name="Goker M."/>
            <person name="Detter J.C."/>
            <person name="Woyke T."/>
            <person name="Bristow J."/>
            <person name="Eisen J.A."/>
            <person name="Markowitz V."/>
            <person name="Hugenholtz P."/>
            <person name="Kyrpides N.C."/>
            <person name="Klenk H.P."/>
            <person name="Mavromatis K."/>
        </authorList>
    </citation>
    <scope>NUCLEOTIDE SEQUENCE [LARGE SCALE GENOMIC DNA]</scope>
    <source>
        <strain evidence="2">ATCC 700253 / DSM 10332 / NAL</strain>
    </source>
</reference>
<protein>
    <submittedName>
        <fullName evidence="1">Uncharacterized protein</fullName>
    </submittedName>
</protein>
<evidence type="ECO:0000313" key="2">
    <source>
        <dbReference type="Proteomes" id="UP000005439"/>
    </source>
</evidence>
<organism evidence="1 2">
    <name type="scientific">Sulfobacillus acidophilus (strain ATCC 700253 / DSM 10332 / NAL)</name>
    <dbReference type="NCBI Taxonomy" id="679936"/>
    <lineage>
        <taxon>Bacteria</taxon>
        <taxon>Bacillati</taxon>
        <taxon>Bacillota</taxon>
        <taxon>Clostridia</taxon>
        <taxon>Eubacteriales</taxon>
        <taxon>Clostridiales Family XVII. Incertae Sedis</taxon>
        <taxon>Sulfobacillus</taxon>
    </lineage>
</organism>
<gene>
    <name evidence="1" type="ordered locus">Sulac_2496</name>
</gene>
<proteinExistence type="predicted"/>